<dbReference type="NCBIfam" id="TIGR03864">
    <property type="entry name" value="PQQ_ABC_ATP"/>
    <property type="match status" value="1"/>
</dbReference>
<evidence type="ECO:0000256" key="1">
    <source>
        <dbReference type="ARBA" id="ARBA00022741"/>
    </source>
</evidence>
<dbReference type="InterPro" id="IPR003593">
    <property type="entry name" value="AAA+_ATPase"/>
</dbReference>
<dbReference type="InterPro" id="IPR003439">
    <property type="entry name" value="ABC_transporter-like_ATP-bd"/>
</dbReference>
<name>A0A381Z9R3_9ZZZZ</name>
<feature type="domain" description="ABC transporter" evidence="3">
    <location>
        <begin position="9"/>
        <end position="239"/>
    </location>
</feature>
<dbReference type="PANTHER" id="PTHR43038">
    <property type="entry name" value="ATP-BINDING CASSETTE, SUB-FAMILY H, MEMBER 1"/>
    <property type="match status" value="1"/>
</dbReference>
<dbReference type="EMBL" id="UINC01020504">
    <property type="protein sequence ID" value="SVA86036.1"/>
    <property type="molecule type" value="Genomic_DNA"/>
</dbReference>
<proteinExistence type="predicted"/>
<keyword evidence="1" id="KW-0547">Nucleotide-binding</keyword>
<organism evidence="4">
    <name type="scientific">marine metagenome</name>
    <dbReference type="NCBI Taxonomy" id="408172"/>
    <lineage>
        <taxon>unclassified sequences</taxon>
        <taxon>metagenomes</taxon>
        <taxon>ecological metagenomes</taxon>
    </lineage>
</organism>
<dbReference type="SUPFAM" id="SSF52540">
    <property type="entry name" value="P-loop containing nucleoside triphosphate hydrolases"/>
    <property type="match status" value="1"/>
</dbReference>
<keyword evidence="2" id="KW-0067">ATP-binding</keyword>
<dbReference type="SMART" id="SM00382">
    <property type="entry name" value="AAA"/>
    <property type="match status" value="1"/>
</dbReference>
<dbReference type="Pfam" id="PF00005">
    <property type="entry name" value="ABC_tran"/>
    <property type="match status" value="1"/>
</dbReference>
<dbReference type="GO" id="GO:0016887">
    <property type="term" value="F:ATP hydrolysis activity"/>
    <property type="evidence" value="ECO:0007669"/>
    <property type="project" value="InterPro"/>
</dbReference>
<dbReference type="Gene3D" id="3.40.50.300">
    <property type="entry name" value="P-loop containing nucleotide triphosphate hydrolases"/>
    <property type="match status" value="1"/>
</dbReference>
<dbReference type="InterPro" id="IPR022467">
    <property type="entry name" value="ABC_transprt_ATP-bd_su_PQQ"/>
</dbReference>
<sequence length="248" mass="27483">MGFQIQYSLDVNDVSHSFGQTKVIDQISFTVGTGEFKVLLGPNGAGKSTLFSLITGLYHTKTGSISIQGNSLDKSSYLALRHVGVVFQLPTLDLDLTVRQNLHYHASLHGLVRSDARERMAIELDRLNMADRIDERVRNLNGGHRRRVEIARALLHSPNLLLLDEPTVGLDVPTRSDIVDHVHQLSTEDGIAVLWATHLIDEVRDTDTVIVLHEGSKMSDGSLKEVLEQTRSKDIGEAFERLTTGISK</sequence>
<dbReference type="PROSITE" id="PS50893">
    <property type="entry name" value="ABC_TRANSPORTER_2"/>
    <property type="match status" value="1"/>
</dbReference>
<evidence type="ECO:0000313" key="4">
    <source>
        <dbReference type="EMBL" id="SVA86036.1"/>
    </source>
</evidence>
<dbReference type="PANTHER" id="PTHR43038:SF3">
    <property type="entry name" value="ABC TRANSPORTER G FAMILY MEMBER 20 ISOFORM X1"/>
    <property type="match status" value="1"/>
</dbReference>
<evidence type="ECO:0000259" key="3">
    <source>
        <dbReference type="PROSITE" id="PS50893"/>
    </source>
</evidence>
<protein>
    <recommendedName>
        <fullName evidence="3">ABC transporter domain-containing protein</fullName>
    </recommendedName>
</protein>
<dbReference type="GO" id="GO:0005524">
    <property type="term" value="F:ATP binding"/>
    <property type="evidence" value="ECO:0007669"/>
    <property type="project" value="UniProtKB-KW"/>
</dbReference>
<gene>
    <name evidence="4" type="ORF">METZ01_LOCUS138890</name>
</gene>
<accession>A0A381Z9R3</accession>
<dbReference type="AlphaFoldDB" id="A0A381Z9R3"/>
<evidence type="ECO:0000256" key="2">
    <source>
        <dbReference type="ARBA" id="ARBA00022840"/>
    </source>
</evidence>
<reference evidence="4" key="1">
    <citation type="submission" date="2018-05" db="EMBL/GenBank/DDBJ databases">
        <authorList>
            <person name="Lanie J.A."/>
            <person name="Ng W.-L."/>
            <person name="Kazmierczak K.M."/>
            <person name="Andrzejewski T.M."/>
            <person name="Davidsen T.M."/>
            <person name="Wayne K.J."/>
            <person name="Tettelin H."/>
            <person name="Glass J.I."/>
            <person name="Rusch D."/>
            <person name="Podicherti R."/>
            <person name="Tsui H.-C.T."/>
            <person name="Winkler M.E."/>
        </authorList>
    </citation>
    <scope>NUCLEOTIDE SEQUENCE</scope>
</reference>
<dbReference type="InterPro" id="IPR027417">
    <property type="entry name" value="P-loop_NTPase"/>
</dbReference>